<keyword evidence="3" id="KW-1185">Reference proteome</keyword>
<keyword evidence="1" id="KW-0732">Signal</keyword>
<sequence length="398" mass="41336">MPRRSRLALVGLLLLLLTGLAACGGGDDDDQRGLVVTTPQIGSAGDEPQASAQLGFPGFATKNTTRVGGADAIANAAAVARAVYPGSAPGANPPAVVLADQDDWQAAIAASVLMSQPLRAPILLTEGRTLPEASAEALRALAPTGVRALGGVQVVRIGAETPAPEGYRSTTIEGSDPVALAAAIDRYQAAATGRETRSVMIASLDDAAFSMPAAAYAAKSGVPVLFVRRDTIPGATFAALRTHRRPRIYVLGPEAVVSRRVEQALRGLGNVTRIAGEDAVRNAIAFARYTDGTFGWGVVDPGHGLVFANDRRPADAAAAAPLSASGTYGPLLLVDDPDELPLTLGEYLLDIQPGYERDPVRGVYNHGWLIGDEDAISLPVQSRIDSFLEIVPVRTSAP</sequence>
<dbReference type="GO" id="GO:0030288">
    <property type="term" value="C:outer membrane-bounded periplasmic space"/>
    <property type="evidence" value="ECO:0007669"/>
    <property type="project" value="TreeGrafter"/>
</dbReference>
<dbReference type="PROSITE" id="PS51257">
    <property type="entry name" value="PROKAR_LIPOPROTEIN"/>
    <property type="match status" value="1"/>
</dbReference>
<reference evidence="2 3" key="1">
    <citation type="submission" date="2020-08" db="EMBL/GenBank/DDBJ databases">
        <title>Genomic Encyclopedia of Archaeal and Bacterial Type Strains, Phase II (KMG-II): from individual species to whole genera.</title>
        <authorList>
            <person name="Goeker M."/>
        </authorList>
    </citation>
    <scope>NUCLEOTIDE SEQUENCE [LARGE SCALE GENOMIC DNA]</scope>
    <source>
        <strain evidence="2 3">DSM 23288</strain>
    </source>
</reference>
<feature type="chain" id="PRO_5038541489" description="Cell wall-binding repeat-containing protein" evidence="1">
    <location>
        <begin position="22"/>
        <end position="398"/>
    </location>
</feature>
<protein>
    <recommendedName>
        <fullName evidence="4">Cell wall-binding repeat-containing protein</fullName>
    </recommendedName>
</protein>
<gene>
    <name evidence="2" type="ORF">BDZ31_002158</name>
</gene>
<dbReference type="InterPro" id="IPR007253">
    <property type="entry name" value="Cell_wall-bd_2"/>
</dbReference>
<evidence type="ECO:0008006" key="4">
    <source>
        <dbReference type="Google" id="ProtNLM"/>
    </source>
</evidence>
<evidence type="ECO:0000256" key="1">
    <source>
        <dbReference type="SAM" id="SignalP"/>
    </source>
</evidence>
<feature type="signal peptide" evidence="1">
    <location>
        <begin position="1"/>
        <end position="21"/>
    </location>
</feature>
<comment type="caution">
    <text evidence="2">The sequence shown here is derived from an EMBL/GenBank/DDBJ whole genome shotgun (WGS) entry which is preliminary data.</text>
</comment>
<dbReference type="RefSeq" id="WP_183341844.1">
    <property type="nucleotide sequence ID" value="NZ_JACHNU010000002.1"/>
</dbReference>
<proteinExistence type="predicted"/>
<name>A0A840ICV0_9ACTN</name>
<evidence type="ECO:0000313" key="2">
    <source>
        <dbReference type="EMBL" id="MBB4662572.1"/>
    </source>
</evidence>
<dbReference type="AlphaFoldDB" id="A0A840ICV0"/>
<dbReference type="EMBL" id="JACHNU010000002">
    <property type="protein sequence ID" value="MBB4662572.1"/>
    <property type="molecule type" value="Genomic_DNA"/>
</dbReference>
<organism evidence="2 3">
    <name type="scientific">Conexibacter arvalis</name>
    <dbReference type="NCBI Taxonomy" id="912552"/>
    <lineage>
        <taxon>Bacteria</taxon>
        <taxon>Bacillati</taxon>
        <taxon>Actinomycetota</taxon>
        <taxon>Thermoleophilia</taxon>
        <taxon>Solirubrobacterales</taxon>
        <taxon>Conexibacteraceae</taxon>
        <taxon>Conexibacter</taxon>
    </lineage>
</organism>
<dbReference type="Proteomes" id="UP000585272">
    <property type="component" value="Unassembled WGS sequence"/>
</dbReference>
<dbReference type="Pfam" id="PF04122">
    <property type="entry name" value="CW_binding_2"/>
    <property type="match status" value="3"/>
</dbReference>
<evidence type="ECO:0000313" key="3">
    <source>
        <dbReference type="Proteomes" id="UP000585272"/>
    </source>
</evidence>
<dbReference type="PANTHER" id="PTHR30032">
    <property type="entry name" value="N-ACETYLMURAMOYL-L-ALANINE AMIDASE-RELATED"/>
    <property type="match status" value="1"/>
</dbReference>
<accession>A0A840ICV0</accession>
<dbReference type="InterPro" id="IPR051922">
    <property type="entry name" value="Bact_Sporulation_Assoc"/>
</dbReference>
<dbReference type="PANTHER" id="PTHR30032:SF4">
    <property type="entry name" value="AMIDASE ENHANCER"/>
    <property type="match status" value="1"/>
</dbReference>